<sequence length="515" mass="54908">MDLRGLLPLVIGLNIAALAVLYSRFAETDLAAQVKTQIETVLESFINPNSINSKSASCGLIPVPEYILLSSRVVLPNGIQPAAIHISGGKIIKVSSSTAMHGPEVIDFKDSVIMPGVIDVHAHLNEPGREDWEGLTTGTAAAAAGGVTTLVDMPLNSFPVTTVRSRLEEKQMLAEKKSLVNVAHWAGLTPDNAADHQVLADLVAAGALGFKSFMSPSGIDDFPNVGEADIAAALPFLKSAGVPYFVHAEFVTEVPLSEGLPTSYETYLSSRPPKFEQDAIELLIKLLDEDNTTAAPGFVLHIAHLSDSGCLPLIKAAVDRGLPVSVETCAHYLSFSSHHIADGQTLFKCAPPIRDEPNRKALLFAVLDGRISVVSSDHSPAPPSLKQLDTGDFIKAWGGISGLQYLLPATWTALKAEGVDITVLSRVLSSNPAKLTGLSRRKGSITEGFDADLVVWEPDEVADTTQQGNKHKHTMSPYTGMALFGKTVSTIVGGHVMYLNGNMNEKPCGKVVMKR</sequence>
<dbReference type="GO" id="GO:0006145">
    <property type="term" value="P:purine nucleobase catabolic process"/>
    <property type="evidence" value="ECO:0007669"/>
    <property type="project" value="TreeGrafter"/>
</dbReference>
<name>A0A250XTW5_9CHLO</name>
<keyword evidence="6" id="KW-0479">Metal-binding</keyword>
<comment type="cofactor">
    <cofactor evidence="1">
        <name>Zn(2+)</name>
        <dbReference type="ChEBI" id="CHEBI:29105"/>
    </cofactor>
</comment>
<dbReference type="GO" id="GO:0008270">
    <property type="term" value="F:zinc ion binding"/>
    <property type="evidence" value="ECO:0007669"/>
    <property type="project" value="InterPro"/>
</dbReference>
<evidence type="ECO:0000256" key="2">
    <source>
        <dbReference type="ARBA" id="ARBA00004968"/>
    </source>
</evidence>
<evidence type="ECO:0000256" key="8">
    <source>
        <dbReference type="ARBA" id="ARBA00022833"/>
    </source>
</evidence>
<evidence type="ECO:0000256" key="6">
    <source>
        <dbReference type="ARBA" id="ARBA00022723"/>
    </source>
</evidence>
<dbReference type="InterPro" id="IPR006680">
    <property type="entry name" value="Amidohydro-rel"/>
</dbReference>
<dbReference type="NCBIfam" id="TIGR03178">
    <property type="entry name" value="allantoinase"/>
    <property type="match status" value="1"/>
</dbReference>
<dbReference type="Gene3D" id="3.20.20.140">
    <property type="entry name" value="Metal-dependent hydrolases"/>
    <property type="match status" value="1"/>
</dbReference>
<keyword evidence="8" id="KW-0862">Zinc</keyword>
<dbReference type="GO" id="GO:0004038">
    <property type="term" value="F:allantoinase activity"/>
    <property type="evidence" value="ECO:0007669"/>
    <property type="project" value="UniProtKB-EC"/>
</dbReference>
<dbReference type="PROSITE" id="PS00482">
    <property type="entry name" value="DIHYDROOROTASE_1"/>
    <property type="match status" value="1"/>
</dbReference>
<evidence type="ECO:0000256" key="1">
    <source>
        <dbReference type="ARBA" id="ARBA00001947"/>
    </source>
</evidence>
<dbReference type="STRING" id="1157962.A0A250XTW5"/>
<dbReference type="PANTHER" id="PTHR43668">
    <property type="entry name" value="ALLANTOINASE"/>
    <property type="match status" value="1"/>
</dbReference>
<dbReference type="InterPro" id="IPR050138">
    <property type="entry name" value="DHOase/Allantoinase_Hydrolase"/>
</dbReference>
<comment type="pathway">
    <text evidence="2">Nitrogen metabolism; (S)-allantoin degradation; allantoate from (S)-allantoin: step 1/1.</text>
</comment>
<evidence type="ECO:0000256" key="4">
    <source>
        <dbReference type="ARBA" id="ARBA00011881"/>
    </source>
</evidence>
<dbReference type="Proteomes" id="UP000232323">
    <property type="component" value="Unassembled WGS sequence"/>
</dbReference>
<reference evidence="10 11" key="1">
    <citation type="submission" date="2017-08" db="EMBL/GenBank/DDBJ databases">
        <title>Acidophilic green algal genome provides insights into adaptation to an acidic environment.</title>
        <authorList>
            <person name="Hirooka S."/>
            <person name="Hirose Y."/>
            <person name="Kanesaki Y."/>
            <person name="Higuchi S."/>
            <person name="Fujiwara T."/>
            <person name="Onuma R."/>
            <person name="Era A."/>
            <person name="Ohbayashi R."/>
            <person name="Uzuka A."/>
            <person name="Nozaki H."/>
            <person name="Yoshikawa H."/>
            <person name="Miyagishima S.Y."/>
        </authorList>
    </citation>
    <scope>NUCLEOTIDE SEQUENCE [LARGE SCALE GENOMIC DNA]</scope>
    <source>
        <strain evidence="10 11">NIES-2499</strain>
    </source>
</reference>
<evidence type="ECO:0000256" key="7">
    <source>
        <dbReference type="ARBA" id="ARBA00022801"/>
    </source>
</evidence>
<dbReference type="EC" id="3.5.2.5" evidence="5"/>
<feature type="domain" description="Amidohydrolase-related" evidence="9">
    <location>
        <begin position="112"/>
        <end position="496"/>
    </location>
</feature>
<organism evidence="10 11">
    <name type="scientific">Chlamydomonas eustigma</name>
    <dbReference type="NCBI Taxonomy" id="1157962"/>
    <lineage>
        <taxon>Eukaryota</taxon>
        <taxon>Viridiplantae</taxon>
        <taxon>Chlorophyta</taxon>
        <taxon>core chlorophytes</taxon>
        <taxon>Chlorophyceae</taxon>
        <taxon>CS clade</taxon>
        <taxon>Chlamydomonadales</taxon>
        <taxon>Chlamydomonadaceae</taxon>
        <taxon>Chlamydomonas</taxon>
    </lineage>
</organism>
<evidence type="ECO:0000256" key="5">
    <source>
        <dbReference type="ARBA" id="ARBA00012863"/>
    </source>
</evidence>
<gene>
    <name evidence="10" type="ORF">CEUSTIGMA_g13653.t1</name>
</gene>
<evidence type="ECO:0000313" key="11">
    <source>
        <dbReference type="Proteomes" id="UP000232323"/>
    </source>
</evidence>
<dbReference type="InterPro" id="IPR032466">
    <property type="entry name" value="Metal_Hydrolase"/>
</dbReference>
<dbReference type="UniPathway" id="UPA00395">
    <property type="reaction ID" value="UER00653"/>
</dbReference>
<evidence type="ECO:0000259" key="9">
    <source>
        <dbReference type="Pfam" id="PF01979"/>
    </source>
</evidence>
<protein>
    <recommendedName>
        <fullName evidence="5">allantoinase</fullName>
        <ecNumber evidence="5">3.5.2.5</ecNumber>
    </recommendedName>
</protein>
<dbReference type="PANTHER" id="PTHR43668:SF2">
    <property type="entry name" value="ALLANTOINASE"/>
    <property type="match status" value="1"/>
</dbReference>
<dbReference type="InterPro" id="IPR011059">
    <property type="entry name" value="Metal-dep_hydrolase_composite"/>
</dbReference>
<dbReference type="GO" id="GO:0005737">
    <property type="term" value="C:cytoplasm"/>
    <property type="evidence" value="ECO:0007669"/>
    <property type="project" value="TreeGrafter"/>
</dbReference>
<dbReference type="GO" id="GO:0050897">
    <property type="term" value="F:cobalt ion binding"/>
    <property type="evidence" value="ECO:0007669"/>
    <property type="project" value="InterPro"/>
</dbReference>
<keyword evidence="11" id="KW-1185">Reference proteome</keyword>
<dbReference type="AlphaFoldDB" id="A0A250XTW5"/>
<comment type="caution">
    <text evidence="10">The sequence shown here is derived from an EMBL/GenBank/DDBJ whole genome shotgun (WGS) entry which is preliminary data.</text>
</comment>
<dbReference type="GO" id="GO:0000256">
    <property type="term" value="P:allantoin catabolic process"/>
    <property type="evidence" value="ECO:0007669"/>
    <property type="project" value="UniProtKB-UniPathway"/>
</dbReference>
<dbReference type="InterPro" id="IPR002195">
    <property type="entry name" value="Dihydroorotase_CS"/>
</dbReference>
<comment type="subunit">
    <text evidence="4">Homotetramer.</text>
</comment>
<evidence type="ECO:0000256" key="3">
    <source>
        <dbReference type="ARBA" id="ARBA00010368"/>
    </source>
</evidence>
<dbReference type="EMBL" id="BEGY01000250">
    <property type="protein sequence ID" value="GAX86240.1"/>
    <property type="molecule type" value="Genomic_DNA"/>
</dbReference>
<proteinExistence type="inferred from homology"/>
<dbReference type="OrthoDB" id="10258955at2759"/>
<dbReference type="InterPro" id="IPR017593">
    <property type="entry name" value="Allantoinase"/>
</dbReference>
<keyword evidence="7" id="KW-0378">Hydrolase</keyword>
<dbReference type="SUPFAM" id="SSF51338">
    <property type="entry name" value="Composite domain of metallo-dependent hydrolases"/>
    <property type="match status" value="1"/>
</dbReference>
<evidence type="ECO:0000313" key="10">
    <source>
        <dbReference type="EMBL" id="GAX86240.1"/>
    </source>
</evidence>
<dbReference type="SUPFAM" id="SSF51556">
    <property type="entry name" value="Metallo-dependent hydrolases"/>
    <property type="match status" value="1"/>
</dbReference>
<comment type="similarity">
    <text evidence="3">Belongs to the metallo-dependent hydrolases superfamily. Allantoinase family.</text>
</comment>
<accession>A0A250XTW5</accession>
<dbReference type="Pfam" id="PF01979">
    <property type="entry name" value="Amidohydro_1"/>
    <property type="match status" value="1"/>
</dbReference>